<keyword evidence="1" id="KW-1185">Reference proteome</keyword>
<dbReference type="RefSeq" id="XP_073772643.1">
    <property type="nucleotide sequence ID" value="XM_073916542.1"/>
</dbReference>
<gene>
    <name evidence="2" type="primary">dnhd1</name>
</gene>
<reference evidence="2" key="1">
    <citation type="submission" date="2025-08" db="UniProtKB">
        <authorList>
            <consortium name="RefSeq"/>
        </authorList>
    </citation>
    <scope>IDENTIFICATION</scope>
    <source>
        <strain evidence="2">Tuebingen</strain>
        <tissue evidence="2">Fibroblasts and whole tissue</tissue>
    </source>
</reference>
<sequence>MSSPKRDAQGNGFTRLAITQTKGGNRPASQPRLLSRQSLTTTPAFKSEPSPFRTLSLRTLSPAHNDLSAVKLPQLVSQVGTELAVREIVWNEGASCVTPVKTTQNSSVRQFNVENDKEKITTGKDNQARNKPLTGTDVVEVLAKKKHLGELDFYCLKASEDPPYGPYNLQVISRSDACADHYIFSPTTVIHMQDGCSIELWTLAEWYREAVLCEAVREIPFFRDCLLRKIFKRWHRNVHKVTVKRRIDILPSQLLIAVPQFRNALLHLARLIEELKQVRWLPQDPLRTYTLLDFQTALLEKKRTAQASLDRFLHCQAAVLNTVKDKSYQACQDLQMEVENVKLYQSSQSLHLQVSYLRKLQKELSQAEQAIQWLGNLASLADHMTVQNLVTISKGEITAFLNNVLNRKREEQSGLFQVEIIFGTDGQLSVFPPLHLFQEVLHEAVLSVEDSILQVFDSCSLSYDSKGCLPTSCVEDPIEEFKDKVFEVTGPDSESSLKELERMSSQKDRSPQSIRPVKMNSLRVQAQRVQGHYQPLPWRLLEWNLKVHVETQEIQNEQDKITQDAITEVFQLCENHSWLIDVHLFTSQWGSDSPKTLRGCSPLKYEELIKKLQFWMDKVHNVPQFFNTSNKLFTVEISNIKKQIGSKLNIIAKDVPKLLYEDLQIRSKNLISQLKRAVEIMQSEPNSFHKFTVFADMVKQSEKMSGNMQQELKDLHSLQESVRQNYTQVALNDMISMKQVVDLWDCLVPLTKQAADKVSQQLPSMLETLDSNVSSLVNKLDNLVSRATSGPYLDPDQNAMEMLVQLNTLCSQFYVIAEQFNDQSRASEILRGHQLDLTFVGVGQQRIEARKGLWELMSISSTQIQEWKLLHFRKFVVTKAQDVVGSWIQKAETFAKVIPFHDALLQKNLQILQAFKQFLSVLSKLISPTLKHKHWRNISKAIGLVYDPEWKLTVADLLSKDLQRHQNKINKICLDSKAETDMEQMFRALQRQWETAEFHHKRFIIAVQQQQTPQLGDVLPQNAPKHHISDGGTFTITGIETLLAHSKESVLILSDMLRSQYVDEFQKDVEHWHLFLQELDELLDIFERYQQKWIFISRTFNENVHQKFELQDKFHPADKLFREIIEITVNDPHVCSFVHLSTRTEFSDTLQGQSLHAAFLNGFTTMEEISNHFLNVLESARSQFPRLYCLSDGELIKLLSLQLPAPSSLLQIIQKCFTGVKQLDVQVEGNVCSTHDLAALTNERMLVHGIYGEFDEYVPFICPLKSNLNPVAWLGLFEQKLNQAVKLRFEKCLAIQQKSKHRKLSRDPDLIGHNKSNSSEVAHEELLKLISQYPLQCLLVAEEVLWFSRIQESNCTTADMWKTIKCQKAAQLQYLCQLINDNSTDSNKNPSRRILTALRALIMLTLKHSCQADGLVKVKGDLETSFEWQKLMKYYLIPNANAIASDLLPSPEDQSVCVDILRTQLPYGYEYIGPENWTMVNTPSTEQAYMGIILALSSFKCAFVSGPYMSGKQHAAVQLGYALGRQVVILKCCSSTRSSVISQTLLGALQNGAWLVLDSVDLLEQGTLSDLGQHLTEIHQNLSAVQRQTQEKEHEFFEVECHIAGKKNIPVKLTYGCITISANGYSTKMPENLRAAVRPVTLMKPHYRIIAEVMLLSYGFSEAADLSRRLECLFRLAKDLHCLPDFVSGHQTSWLVLLRNVISSSGTHLNLFRHLKETDKFREHFKFANQPKKIMNADLEEQATIKGVLSVMQNTVSDPKRATKFHKIFEETFPKVRHFASLQQIIDEEEQNILRNAVKDELQHQGFHADAQMLDNVLILHQALKVSNVIVLLGPAGCGKTTLYQTIASTFQKLSRILDVESTGQHKGDFKDDYHELPMPCCPPVSIEVIFPNALTHKQFFGGYFDMDSSWFDGAFTKALRRSGQITPSKRKKAVQTQYVNWIVLDGDPVGEPAWLDSLTTLRDLEHPHLYLSSGEKVEPSKLKILTEITNLGDSTPSVVAHCSLVYVSGENLWRSVWESEMDVLSREHIVDQITLKMWRQLSEDLFSDTLVFLKNTVLSPLMASGGCEGKQASRITEGLQEITSFIKILCALLEHSGKGGASKFTSRETQTEDSAQVLQPPCTDAMAIQWGLQARNIFFVAYIWGFGGHLHPRHWLHFDLFAREALYKSCCKVETPPEGTVFEHFFEFSEEMGDTTNFLDCSTRKSPPLFFTSVPQYERHAYLLDMLLDVQQPALLVGEVGSGKTMLCKSLVSQARAHTHLPTSPGLHPFDFCKTVEKVRYEKTQLHNSKVSKKPDLILFIDDLHEAPFDACGKTSKTLETLRQCISRGEVLVSDGSHFKLFQSRSINYLATCSVPETSDSYWISPRLSRLFVILTLPSMTSKTLFSIHSSKLQPWLREIQPTLSLADRANCIITSTLDVYLAVRECYAVTSSPYFIFSLHDIHKVFQGMYLWRSRLDGQQALRSSLQSSFGFRSSTSTERSVSSPSVLEHDLNIVRLWMHECLRTFGDRLDSEAACQKLISIIAEVSEKNFSTMLSTESQTLPADNSSLTDMLSVTRTYVNQQLDSSSSQMDETLNPWIVKAEVQTESEETNVESNSSLYSTGIDEDGFSYTNDNVKKAGNFESDPGTSELISESSSCSFPMLFSSLSSHSVGNDVNHKPSSHEEFLQRLQETASSIQNVIFSPELCETSKNILLHHNFKRTCVYQERNVDVLVDQLVHTLKREESNEEKSENTLYNPTWAVHHQNVHQLVHVIRAFLIPGGHGALFGGAKKTGRKTIVRLAAALTGYQLVEVHSGNETKIWGMMKDIWSQTGVNAGDLVLLVHENTSQAVKDQLLVMMANGSFPGLYSDEELKNVTLRMKALMKDAHCYMKDDQVLEIYFRNIQRSTHVFLLYPFPWDKSEEKILVKSCSFLPHITKALSICCCVEVFQPWTSEALVESALYHLKASQQIPETAGTVAKDNLAASISKAMARIHLLASKYAVTLLHLQPFGCRSYVELMVQFFFFCHHLFEKNRVQDSRLGKVLAHVKDMTDTAARHTQKVLTFRAKCEEKQKCIDQLQKLVNPAQKIWEQKHHQSVQEEKWLSNLEDNLLRVQQQVQDAFKQVSPLYQAALEALQALSQSDLDEIRHYRMPPDGVVMVMDIICMLFNRPCGWDSSRQLMVQSSFFQELEFFDCSKLTNETIQKLGHIIQAPSFQPDSVRDMSRACESLCRWVRAVYQYACILRHIAPQKAKKQDLYNLMAESQERLSVLRLQMESERERLDELERQQEFNKQDMELLKAQLSTAEAQERESCAVLKLAEHHIKDWVLEGKEATLANQSIPGDALILAAAVTYLGPFGPDVRQELLLKWHKLCLTGEMNMTLEDPRATLLDDVPFATCDHYVAIPVSKTFQIAFNQILGLDLHHIHGDSSDLVRSVLLWGKRDTRAQRCHLLANCHKDEEPNSQTLFSPVFFVGQSKSHAEAKYGLTVSSDDPELLDKLNHGAKEGLRVLVKHIERAISNLQVLQAFVTPETCGNSHTVQSAHPDFHLIMSTSLPIRTLIQEIHPSFLEEVQMIDLSPSTSEVRDLILTELMQTECSALWTLHHRVQTKKQILQHKLSENKFSLMEYVMHASTPLFQDPQFLPQVYMCQSVSLGLETEIKALSQQIDQHKPLMTDFYQIAELTTSLYNALQDVAQLSPCYLFTLHGFLLTLRSALAMESPDGRETELRAGKSEITYRIVSHIFSQYKPCLFQSHSALFRLLVSFAIIEHNEGCPEVERVIFLRGLSNWESSEHFLSASTQSIPELPSWIQTQSPDDVYLLQTIAPFRGLVSSLVNSSRLWQKYLRFPSSTVIGPVPCRSHSHLSTLQRAILWKTLCPHWLAAVEEDLMACANGHMPQSYTGDPSVTSVENISNLLSKHEGPVVVFLPDITREAAVSIHPLHLIKQIAQCQVDNKRVSVISFGSGCHGDAVLSALDIAVQNGDWLVLNNCHLLDCWDVRVVNKLTQVVSFTTKDLETDGGPLLNAENAGRFVHPQFRLWLITKADRPRSVPVSVRIRALHLACDSSLDLKDELWSSIKQTIPMFSPEASVQIQCAILHSVLLHRQTFKHMGQAQLYFWTQEDLHALIDTYHRIAKHCSDSSRALEYIAGHLVYGSHVSDHADLAAVQSVVRACLSQPSTSWESGQCILSDIINLIRKCEGENLLTEVRHHIQSISRDTLPLLLGFSPGMADELVKLKSYSLSNLLHQSQNICVDARRETNVVLLPQELPDYRTAWERLLTLQDKLKKMEIGMGMESSYGPLHCFFQAEWERLDSMVSSLLSDNFQPVKYNMTSSAAALLTASALSRLETRAELLRSYLWEESSRITPHVYRLAAFHNPRGFLAALIRDEAHIQNKEISLYCLNFKVLHNMVPPQWGICLSGLELQGALWDSGSGGLQDSQSPNPSSFPPIWVSVEECKGDRINSSKSSQCNSSSLYYCPLYVDTHTADGGQRLCEDNIITHVPLAARLEPVLCTMRHVRLTSTLF</sequence>
<organism evidence="1 2">
    <name type="scientific">Danio rerio</name>
    <name type="common">Zebrafish</name>
    <name type="synonym">Brachydanio rerio</name>
    <dbReference type="NCBI Taxonomy" id="7955"/>
    <lineage>
        <taxon>Eukaryota</taxon>
        <taxon>Metazoa</taxon>
        <taxon>Chordata</taxon>
        <taxon>Craniata</taxon>
        <taxon>Vertebrata</taxon>
        <taxon>Euteleostomi</taxon>
        <taxon>Actinopterygii</taxon>
        <taxon>Neopterygii</taxon>
        <taxon>Teleostei</taxon>
        <taxon>Ostariophysi</taxon>
        <taxon>Cypriniformes</taxon>
        <taxon>Danionidae</taxon>
        <taxon>Danioninae</taxon>
        <taxon>Danio</taxon>
    </lineage>
</organism>
<accession>A0AC58GSD9</accession>
<name>A0AC58GSD9_DANRE</name>
<proteinExistence type="predicted"/>
<evidence type="ECO:0000313" key="2">
    <source>
        <dbReference type="RefSeq" id="XP_073772643.1"/>
    </source>
</evidence>
<evidence type="ECO:0000313" key="1">
    <source>
        <dbReference type="Proteomes" id="UP000000437"/>
    </source>
</evidence>
<protein>
    <submittedName>
        <fullName evidence="2">Dynein heavy chain domain-containing protein 1 isoform X1</fullName>
    </submittedName>
</protein>
<dbReference type="Proteomes" id="UP000000437">
    <property type="component" value="Chromosome 11"/>
</dbReference>